<feature type="region of interest" description="Disordered" evidence="1">
    <location>
        <begin position="1"/>
        <end position="26"/>
    </location>
</feature>
<comment type="caution">
    <text evidence="2">The sequence shown here is derived from an EMBL/GenBank/DDBJ whole genome shotgun (WGS) entry which is preliminary data.</text>
</comment>
<feature type="non-terminal residue" evidence="2">
    <location>
        <position position="26"/>
    </location>
</feature>
<gene>
    <name evidence="2" type="ORF">LCGC14_2347820</name>
</gene>
<accession>A0A0F9EMQ9</accession>
<proteinExistence type="predicted"/>
<name>A0A0F9EMQ9_9ZZZZ</name>
<dbReference type="EMBL" id="LAZR01034116">
    <property type="protein sequence ID" value="KKL46215.1"/>
    <property type="molecule type" value="Genomic_DNA"/>
</dbReference>
<sequence length="26" mass="2815">MFVDDAQLDDADSESGSYFAMENLGS</sequence>
<protein>
    <submittedName>
        <fullName evidence="2">Uncharacterized protein</fullName>
    </submittedName>
</protein>
<reference evidence="2" key="1">
    <citation type="journal article" date="2015" name="Nature">
        <title>Complex archaea that bridge the gap between prokaryotes and eukaryotes.</title>
        <authorList>
            <person name="Spang A."/>
            <person name="Saw J.H."/>
            <person name="Jorgensen S.L."/>
            <person name="Zaremba-Niedzwiedzka K."/>
            <person name="Martijn J."/>
            <person name="Lind A.E."/>
            <person name="van Eijk R."/>
            <person name="Schleper C."/>
            <person name="Guy L."/>
            <person name="Ettema T.J."/>
        </authorList>
    </citation>
    <scope>NUCLEOTIDE SEQUENCE</scope>
</reference>
<evidence type="ECO:0000313" key="2">
    <source>
        <dbReference type="EMBL" id="KKL46215.1"/>
    </source>
</evidence>
<feature type="compositionally biased region" description="Acidic residues" evidence="1">
    <location>
        <begin position="1"/>
        <end position="13"/>
    </location>
</feature>
<dbReference type="AlphaFoldDB" id="A0A0F9EMQ9"/>
<evidence type="ECO:0000256" key="1">
    <source>
        <dbReference type="SAM" id="MobiDB-lite"/>
    </source>
</evidence>
<organism evidence="2">
    <name type="scientific">marine sediment metagenome</name>
    <dbReference type="NCBI Taxonomy" id="412755"/>
    <lineage>
        <taxon>unclassified sequences</taxon>
        <taxon>metagenomes</taxon>
        <taxon>ecological metagenomes</taxon>
    </lineage>
</organism>